<dbReference type="FunFam" id="3.30.60.30:FF:000037">
    <property type="entry name" value="Ovomucoid"/>
    <property type="match status" value="1"/>
</dbReference>
<keyword evidence="11" id="KW-1185">Reference proteome</keyword>
<dbReference type="EMBL" id="AGCU01000573">
    <property type="status" value="NOT_ANNOTATED_CDS"/>
    <property type="molecule type" value="Genomic_DNA"/>
</dbReference>
<dbReference type="eggNOG" id="KOG3509">
    <property type="taxonomic scope" value="Eukaryota"/>
</dbReference>
<feature type="domain" description="Kazal-like" evidence="9">
    <location>
        <begin position="152"/>
        <end position="217"/>
    </location>
</feature>
<keyword evidence="3" id="KW-0646">Protease inhibitor</keyword>
<feature type="domain" description="Kazal-like" evidence="9">
    <location>
        <begin position="20"/>
        <end position="85"/>
    </location>
</feature>
<dbReference type="Gene3D" id="3.30.60.30">
    <property type="match status" value="7"/>
</dbReference>
<organism evidence="10 11">
    <name type="scientific">Pelodiscus sinensis</name>
    <name type="common">Chinese softshell turtle</name>
    <name type="synonym">Trionyx sinensis</name>
    <dbReference type="NCBI Taxonomy" id="13735"/>
    <lineage>
        <taxon>Eukaryota</taxon>
        <taxon>Metazoa</taxon>
        <taxon>Chordata</taxon>
        <taxon>Craniata</taxon>
        <taxon>Vertebrata</taxon>
        <taxon>Euteleostomi</taxon>
        <taxon>Archelosauria</taxon>
        <taxon>Testudinata</taxon>
        <taxon>Testudines</taxon>
        <taxon>Cryptodira</taxon>
        <taxon>Trionychia</taxon>
        <taxon>Trionychidae</taxon>
        <taxon>Pelodiscus</taxon>
    </lineage>
</organism>
<dbReference type="Ensembl" id="ENSPSIT00000019084.1">
    <property type="protein sequence ID" value="ENSPSIP00000018998.1"/>
    <property type="gene ID" value="ENSPSIG00000016833.1"/>
</dbReference>
<evidence type="ECO:0000313" key="10">
    <source>
        <dbReference type="Ensembl" id="ENSPSIP00000018998.1"/>
    </source>
</evidence>
<dbReference type="PROSITE" id="PS00282">
    <property type="entry name" value="KAZAL_1"/>
    <property type="match status" value="5"/>
</dbReference>
<feature type="signal peptide" evidence="8">
    <location>
        <begin position="1"/>
        <end position="17"/>
    </location>
</feature>
<evidence type="ECO:0000256" key="8">
    <source>
        <dbReference type="SAM" id="SignalP"/>
    </source>
</evidence>
<dbReference type="HOGENOM" id="CLU_579946_0_0_1"/>
<keyword evidence="8" id="KW-0732">Signal</keyword>
<proteinExistence type="predicted"/>
<evidence type="ECO:0000256" key="7">
    <source>
        <dbReference type="ARBA" id="ARBA00023180"/>
    </source>
</evidence>
<feature type="domain" description="Kazal-like" evidence="9">
    <location>
        <begin position="284"/>
        <end position="348"/>
    </location>
</feature>
<dbReference type="PROSITE" id="PS51465">
    <property type="entry name" value="KAZAL_2"/>
    <property type="match status" value="7"/>
</dbReference>
<feature type="domain" description="Kazal-like" evidence="9">
    <location>
        <begin position="349"/>
        <end position="414"/>
    </location>
</feature>
<evidence type="ECO:0000259" key="9">
    <source>
        <dbReference type="PROSITE" id="PS51465"/>
    </source>
</evidence>
<dbReference type="SUPFAM" id="SSF100895">
    <property type="entry name" value="Kazal-type serine protease inhibitors"/>
    <property type="match status" value="7"/>
</dbReference>
<evidence type="ECO:0000256" key="2">
    <source>
        <dbReference type="ARBA" id="ARBA00022525"/>
    </source>
</evidence>
<keyword evidence="5" id="KW-0722">Serine protease inhibitor</keyword>
<keyword evidence="7" id="KW-0325">Glycoprotein</keyword>
<dbReference type="InterPro" id="IPR002350">
    <property type="entry name" value="Kazal_dom"/>
</dbReference>
<evidence type="ECO:0000256" key="3">
    <source>
        <dbReference type="ARBA" id="ARBA00022690"/>
    </source>
</evidence>
<dbReference type="OMA" id="KRNDKLC"/>
<dbReference type="GO" id="GO:0004867">
    <property type="term" value="F:serine-type endopeptidase inhibitor activity"/>
    <property type="evidence" value="ECO:0007669"/>
    <property type="project" value="UniProtKB-KW"/>
</dbReference>
<dbReference type="STRING" id="13735.ENSPSIP00000018998"/>
<keyword evidence="6" id="KW-1015">Disulfide bond</keyword>
<dbReference type="GO" id="GO:0005576">
    <property type="term" value="C:extracellular region"/>
    <property type="evidence" value="ECO:0007669"/>
    <property type="project" value="UniProtKB-SubCell"/>
</dbReference>
<dbReference type="PANTHER" id="PTHR21312:SF28">
    <property type="entry name" value="OVOINHIBITOR-RELATED"/>
    <property type="match status" value="1"/>
</dbReference>
<feature type="domain" description="Kazal-like" evidence="9">
    <location>
        <begin position="218"/>
        <end position="283"/>
    </location>
</feature>
<feature type="domain" description="Kazal-like" evidence="9">
    <location>
        <begin position="415"/>
        <end position="471"/>
    </location>
</feature>
<dbReference type="AlphaFoldDB" id="K7GFD7"/>
<dbReference type="EMBL" id="AGCU01000574">
    <property type="status" value="NOT_ANNOTATED_CDS"/>
    <property type="molecule type" value="Genomic_DNA"/>
</dbReference>
<feature type="domain" description="Kazal-like" evidence="9">
    <location>
        <begin position="86"/>
        <end position="151"/>
    </location>
</feature>
<dbReference type="SMART" id="SM00280">
    <property type="entry name" value="KAZAL"/>
    <property type="match status" value="7"/>
</dbReference>
<evidence type="ECO:0000256" key="6">
    <source>
        <dbReference type="ARBA" id="ARBA00023157"/>
    </source>
</evidence>
<protein>
    <recommendedName>
        <fullName evidence="9">Kazal-like domain-containing protein</fullName>
    </recommendedName>
</protein>
<dbReference type="Pfam" id="PF00050">
    <property type="entry name" value="Kazal_1"/>
    <property type="match status" value="7"/>
</dbReference>
<name>K7GFD7_PELSI</name>
<evidence type="ECO:0000256" key="4">
    <source>
        <dbReference type="ARBA" id="ARBA00022737"/>
    </source>
</evidence>
<reference evidence="10" key="3">
    <citation type="submission" date="2025-08" db="UniProtKB">
        <authorList>
            <consortium name="Ensembl"/>
        </authorList>
    </citation>
    <scope>IDENTIFICATION</scope>
</reference>
<keyword evidence="2" id="KW-0964">Secreted</keyword>
<reference evidence="11" key="2">
    <citation type="journal article" date="2013" name="Nat. Genet.">
        <title>The draft genomes of soft-shell turtle and green sea turtle yield insights into the development and evolution of the turtle-specific body plan.</title>
        <authorList>
            <person name="Wang Z."/>
            <person name="Pascual-Anaya J."/>
            <person name="Zadissa A."/>
            <person name="Li W."/>
            <person name="Niimura Y."/>
            <person name="Huang Z."/>
            <person name="Li C."/>
            <person name="White S."/>
            <person name="Xiong Z."/>
            <person name="Fang D."/>
            <person name="Wang B."/>
            <person name="Ming Y."/>
            <person name="Chen Y."/>
            <person name="Zheng Y."/>
            <person name="Kuraku S."/>
            <person name="Pignatelli M."/>
            <person name="Herrero J."/>
            <person name="Beal K."/>
            <person name="Nozawa M."/>
            <person name="Li Q."/>
            <person name="Wang J."/>
            <person name="Zhang H."/>
            <person name="Yu L."/>
            <person name="Shigenobu S."/>
            <person name="Wang J."/>
            <person name="Liu J."/>
            <person name="Flicek P."/>
            <person name="Searle S."/>
            <person name="Wang J."/>
            <person name="Kuratani S."/>
            <person name="Yin Y."/>
            <person name="Aken B."/>
            <person name="Zhang G."/>
            <person name="Irie N."/>
        </authorList>
    </citation>
    <scope>NUCLEOTIDE SEQUENCE [LARGE SCALE GENOMIC DNA]</scope>
    <source>
        <strain evidence="11">Daiwa-1</strain>
    </source>
</reference>
<evidence type="ECO:0000313" key="11">
    <source>
        <dbReference type="Proteomes" id="UP000007267"/>
    </source>
</evidence>
<feature type="chain" id="PRO_5003905308" description="Kazal-like domain-containing protein" evidence="8">
    <location>
        <begin position="18"/>
        <end position="471"/>
    </location>
</feature>
<dbReference type="CDD" id="cd00104">
    <property type="entry name" value="KAZAL_FS"/>
    <property type="match status" value="1"/>
</dbReference>
<dbReference type="InterPro" id="IPR036058">
    <property type="entry name" value="Kazal_dom_sf"/>
</dbReference>
<reference evidence="10" key="4">
    <citation type="submission" date="2025-09" db="UniProtKB">
        <authorList>
            <consortium name="Ensembl"/>
        </authorList>
    </citation>
    <scope>IDENTIFICATION</scope>
</reference>
<dbReference type="PANTHER" id="PTHR21312">
    <property type="entry name" value="SERINE PROTEASE INHIBITOR"/>
    <property type="match status" value="1"/>
</dbReference>
<comment type="subcellular location">
    <subcellularLocation>
        <location evidence="1">Secreted</location>
    </subcellularLocation>
</comment>
<evidence type="ECO:0000256" key="5">
    <source>
        <dbReference type="ARBA" id="ARBA00022900"/>
    </source>
</evidence>
<dbReference type="Proteomes" id="UP000007267">
    <property type="component" value="Unassembled WGS sequence"/>
</dbReference>
<keyword evidence="4" id="KW-0677">Repeat</keyword>
<accession>K7GFD7</accession>
<evidence type="ECO:0000256" key="1">
    <source>
        <dbReference type="ARBA" id="ARBA00004613"/>
    </source>
</evidence>
<sequence length="471" mass="50789">MTGLLVFLALTTWCASAVPVGSEVDCSKYPSGTAEDGQVLTACPFILAEVCGADGITYPSECALCAHNAEHRTSVGKKHDGKCKQADEPSDCSGYRTITAKDGTVVMPCPRILDEVCGSDGVTYSNECMMCAHNLEHQEAVVRKHKGKCEPESVSIDCSQFPSFQTIEGKVVMNCPRNLAEVCGTDGVTYWNDCMLCAHNLQQGGSIKKKHDGDCKQEIVPVNCSQYSGRLSAEGKTAVGCPRILAELCGSNGITYSNDCQLCAHNLKLGTSVWKLHDGPCKKRIEVRECSLVRRTPSEGKELIVCPRILQKVCGTDGVTYANACEICAHNLEHGTTVSREHDGACKPKAVPVDCSKYRRVTTKDGQVLTACPFILAEVCGTDSVTYPSECGLCAHNAEHGTSVAKQHDGKCEQKADEVDCSDYVEPSPLCTMEYHAHCGSDGQTYGNKCQFCNAVVTSNRTLTFSHYGEC</sequence>
<dbReference type="FunFam" id="3.30.60.30:FF:000036">
    <property type="entry name" value="Ovomucoid"/>
    <property type="match status" value="6"/>
</dbReference>
<dbReference type="GeneTree" id="ENSGT00940000165772"/>
<reference evidence="11" key="1">
    <citation type="submission" date="2011-10" db="EMBL/GenBank/DDBJ databases">
        <authorList>
            <consortium name="Soft-shell Turtle Genome Consortium"/>
        </authorList>
    </citation>
    <scope>NUCLEOTIDE SEQUENCE [LARGE SCALE GENOMIC DNA]</scope>
    <source>
        <strain evidence="11">Daiwa-1</strain>
    </source>
</reference>